<evidence type="ECO:0000256" key="3">
    <source>
        <dbReference type="ARBA" id="ARBA00022670"/>
    </source>
</evidence>
<gene>
    <name evidence="9" type="ORF">JZM60_12930</name>
</gene>
<dbReference type="InterPro" id="IPR017540">
    <property type="entry name" value="Exosortase-1"/>
</dbReference>
<evidence type="ECO:0000256" key="8">
    <source>
        <dbReference type="SAM" id="Phobius"/>
    </source>
</evidence>
<evidence type="ECO:0000313" key="10">
    <source>
        <dbReference type="Proteomes" id="UP000663651"/>
    </source>
</evidence>
<keyword evidence="3" id="KW-0645">Protease</keyword>
<evidence type="ECO:0000313" key="9">
    <source>
        <dbReference type="EMBL" id="QSV47422.1"/>
    </source>
</evidence>
<keyword evidence="4 8" id="KW-0812">Transmembrane</keyword>
<feature type="transmembrane region" description="Helical" evidence="8">
    <location>
        <begin position="41"/>
        <end position="60"/>
    </location>
</feature>
<evidence type="ECO:0000256" key="2">
    <source>
        <dbReference type="ARBA" id="ARBA00022475"/>
    </source>
</evidence>
<dbReference type="Pfam" id="PF09721">
    <property type="entry name" value="Exosortase_EpsH"/>
    <property type="match status" value="1"/>
</dbReference>
<dbReference type="NCBIfam" id="TIGR03109">
    <property type="entry name" value="exosort_XrtA"/>
    <property type="match status" value="1"/>
</dbReference>
<keyword evidence="7 8" id="KW-0472">Membrane</keyword>
<feature type="transmembrane region" description="Helical" evidence="8">
    <location>
        <begin position="121"/>
        <end position="139"/>
    </location>
</feature>
<sequence>MTFVEALKNYRIHLWIVFVLLIALYYGIVPDMVMDWYKDDNYSHGFLVPVIAGYFLWQRWPDIRVEPVKPDNIGIVLLLVGCVQLTIAWLGTEYFLMRSSLIVLLAGVVMFWFGRGVLKKLALPLGYLIFMVPIPYIIYDSVAFPLKLFVSKFSVEFLQMIGVVVLREGNIIMLKTTTLEVADACSGIRSLMSLLALATAYAFFLDTTTPRRWLIIAAAVPIAIVTNVLRVVVTGILAEHWGERAAQGFFHEFAGLAVFALAMAMLVGLGALLRDRRGGK</sequence>
<evidence type="ECO:0000256" key="7">
    <source>
        <dbReference type="ARBA" id="ARBA00023136"/>
    </source>
</evidence>
<feature type="transmembrane region" description="Helical" evidence="8">
    <location>
        <begin position="72"/>
        <end position="90"/>
    </location>
</feature>
<dbReference type="InterPro" id="IPR026392">
    <property type="entry name" value="Exo/Archaeosortase_dom"/>
</dbReference>
<keyword evidence="10" id="KW-1185">Reference proteome</keyword>
<keyword evidence="2" id="KW-1003">Cell membrane</keyword>
<dbReference type="InterPro" id="IPR019127">
    <property type="entry name" value="Exosortase"/>
</dbReference>
<evidence type="ECO:0000256" key="6">
    <source>
        <dbReference type="ARBA" id="ARBA00022989"/>
    </source>
</evidence>
<feature type="transmembrane region" description="Helical" evidence="8">
    <location>
        <begin position="187"/>
        <end position="206"/>
    </location>
</feature>
<proteinExistence type="predicted"/>
<feature type="transmembrane region" description="Helical" evidence="8">
    <location>
        <begin position="96"/>
        <end position="114"/>
    </location>
</feature>
<organism evidence="9 10">
    <name type="scientific">Geobacter benzoatilyticus</name>
    <dbReference type="NCBI Taxonomy" id="2815309"/>
    <lineage>
        <taxon>Bacteria</taxon>
        <taxon>Pseudomonadati</taxon>
        <taxon>Thermodesulfobacteriota</taxon>
        <taxon>Desulfuromonadia</taxon>
        <taxon>Geobacterales</taxon>
        <taxon>Geobacteraceae</taxon>
        <taxon>Geobacter</taxon>
    </lineage>
</organism>
<dbReference type="EMBL" id="CP071382">
    <property type="protein sequence ID" value="QSV47422.1"/>
    <property type="molecule type" value="Genomic_DNA"/>
</dbReference>
<feature type="transmembrane region" description="Helical" evidence="8">
    <location>
        <begin position="213"/>
        <end position="233"/>
    </location>
</feature>
<keyword evidence="5" id="KW-0378">Hydrolase</keyword>
<keyword evidence="6 8" id="KW-1133">Transmembrane helix</keyword>
<dbReference type="Proteomes" id="UP000663651">
    <property type="component" value="Chromosome"/>
</dbReference>
<feature type="transmembrane region" description="Helical" evidence="8">
    <location>
        <begin position="253"/>
        <end position="273"/>
    </location>
</feature>
<accession>A0ABX7Q7G0</accession>
<evidence type="ECO:0000256" key="1">
    <source>
        <dbReference type="ARBA" id="ARBA00004651"/>
    </source>
</evidence>
<reference evidence="9 10" key="1">
    <citation type="submission" date="2021-03" db="EMBL/GenBank/DDBJ databases">
        <title>Geobacter metallireducens gen. nov. sp. nov., a microorganism capable of coupling the complete oxidation of organic compounds to the reduction of iron and other metals.</title>
        <authorList>
            <person name="Li Y."/>
        </authorList>
    </citation>
    <scope>NUCLEOTIDE SEQUENCE [LARGE SCALE GENOMIC DNA]</scope>
    <source>
        <strain evidence="9 10">Jerry-YX</strain>
    </source>
</reference>
<evidence type="ECO:0000256" key="5">
    <source>
        <dbReference type="ARBA" id="ARBA00022801"/>
    </source>
</evidence>
<protein>
    <submittedName>
        <fullName evidence="9">Exosortase/archaeosortase family protein</fullName>
    </submittedName>
</protein>
<name>A0ABX7Q7G0_9BACT</name>
<evidence type="ECO:0000256" key="4">
    <source>
        <dbReference type="ARBA" id="ARBA00022692"/>
    </source>
</evidence>
<dbReference type="InterPro" id="IPR013426">
    <property type="entry name" value="EpsH-like"/>
</dbReference>
<dbReference type="NCBIfam" id="TIGR02602">
    <property type="entry name" value="8TM_EpsH"/>
    <property type="match status" value="1"/>
</dbReference>
<feature type="transmembrane region" description="Helical" evidence="8">
    <location>
        <begin position="12"/>
        <end position="29"/>
    </location>
</feature>
<dbReference type="NCBIfam" id="TIGR04178">
    <property type="entry name" value="exo_archaeo"/>
    <property type="match status" value="1"/>
</dbReference>
<comment type="subcellular location">
    <subcellularLocation>
        <location evidence="1">Cell membrane</location>
        <topology evidence="1">Multi-pass membrane protein</topology>
    </subcellularLocation>
</comment>